<dbReference type="EMBL" id="QNRR01000013">
    <property type="protein sequence ID" value="RBP37790.1"/>
    <property type="molecule type" value="Genomic_DNA"/>
</dbReference>
<sequence>MKLSILLPTHNRPDVIPFAIESLLAQSFTDFELLVCGDGCTDSTGEVVSRYVATDSRVRWFDLPKGMGLGYANRNTVLREARGELIAFMAHDDLVTRDHLALLVQAMEDPGAHFVYTDAAWVGRGGTIVPAVFHLQDKVMREEYFANRWSRLPSSCVMHRREAFEKVGYWNDQMPRGGDLELWTRIMRAYGTESIRHVTVLTCLHFRAHWRGDQLAPDTEPVWNQLHEEPGRFSEAMRWPVPEGMVEQEAFWQRLRSEPEIVPQLRDACRRAVVTYTWHLEQHLSVQRGLPPVAELGKKIDSLREQKAELKAKLAERAAKLQRLKEELERVRREGKLPGWLRWLGRK</sequence>
<name>A0A366H6P4_9BACT</name>
<evidence type="ECO:0000259" key="2">
    <source>
        <dbReference type="Pfam" id="PF00535"/>
    </source>
</evidence>
<accession>A0A366H6P4</accession>
<reference evidence="3 4" key="1">
    <citation type="submission" date="2018-06" db="EMBL/GenBank/DDBJ databases">
        <title>Genomic Encyclopedia of Type Strains, Phase IV (KMG-IV): sequencing the most valuable type-strain genomes for metagenomic binning, comparative biology and taxonomic classification.</title>
        <authorList>
            <person name="Goeker M."/>
        </authorList>
    </citation>
    <scope>NUCLEOTIDE SEQUENCE [LARGE SCALE GENOMIC DNA]</scope>
    <source>
        <strain evidence="3 4">DSM 25532</strain>
    </source>
</reference>
<keyword evidence="1" id="KW-0175">Coiled coil</keyword>
<keyword evidence="3" id="KW-0808">Transferase</keyword>
<protein>
    <submittedName>
        <fullName evidence="3">Glycosyl transferase family 2</fullName>
    </submittedName>
</protein>
<dbReference type="Gene3D" id="3.90.550.10">
    <property type="entry name" value="Spore Coat Polysaccharide Biosynthesis Protein SpsA, Chain A"/>
    <property type="match status" value="1"/>
</dbReference>
<dbReference type="Pfam" id="PF00535">
    <property type="entry name" value="Glycos_transf_2"/>
    <property type="match status" value="1"/>
</dbReference>
<dbReference type="CDD" id="cd00761">
    <property type="entry name" value="Glyco_tranf_GTA_type"/>
    <property type="match status" value="1"/>
</dbReference>
<evidence type="ECO:0000313" key="4">
    <source>
        <dbReference type="Proteomes" id="UP000253426"/>
    </source>
</evidence>
<evidence type="ECO:0000313" key="3">
    <source>
        <dbReference type="EMBL" id="RBP37790.1"/>
    </source>
</evidence>
<dbReference type="OrthoDB" id="9785185at2"/>
<dbReference type="AlphaFoldDB" id="A0A366H6P4"/>
<dbReference type="PANTHER" id="PTHR22916">
    <property type="entry name" value="GLYCOSYLTRANSFERASE"/>
    <property type="match status" value="1"/>
</dbReference>
<dbReference type="InterPro" id="IPR029044">
    <property type="entry name" value="Nucleotide-diphossugar_trans"/>
</dbReference>
<comment type="caution">
    <text evidence="3">The sequence shown here is derived from an EMBL/GenBank/DDBJ whole genome shotgun (WGS) entry which is preliminary data.</text>
</comment>
<organism evidence="3 4">
    <name type="scientific">Roseimicrobium gellanilyticum</name>
    <dbReference type="NCBI Taxonomy" id="748857"/>
    <lineage>
        <taxon>Bacteria</taxon>
        <taxon>Pseudomonadati</taxon>
        <taxon>Verrucomicrobiota</taxon>
        <taxon>Verrucomicrobiia</taxon>
        <taxon>Verrucomicrobiales</taxon>
        <taxon>Verrucomicrobiaceae</taxon>
        <taxon>Roseimicrobium</taxon>
    </lineage>
</organism>
<keyword evidence="4" id="KW-1185">Reference proteome</keyword>
<dbReference type="SUPFAM" id="SSF53448">
    <property type="entry name" value="Nucleotide-diphospho-sugar transferases"/>
    <property type="match status" value="1"/>
</dbReference>
<dbReference type="Proteomes" id="UP000253426">
    <property type="component" value="Unassembled WGS sequence"/>
</dbReference>
<gene>
    <name evidence="3" type="ORF">DES53_113173</name>
</gene>
<evidence type="ECO:0000256" key="1">
    <source>
        <dbReference type="SAM" id="Coils"/>
    </source>
</evidence>
<proteinExistence type="predicted"/>
<dbReference type="PANTHER" id="PTHR22916:SF3">
    <property type="entry name" value="UDP-GLCNAC:BETAGAL BETA-1,3-N-ACETYLGLUCOSAMINYLTRANSFERASE-LIKE PROTEIN 1"/>
    <property type="match status" value="1"/>
</dbReference>
<dbReference type="GO" id="GO:0016758">
    <property type="term" value="F:hexosyltransferase activity"/>
    <property type="evidence" value="ECO:0007669"/>
    <property type="project" value="UniProtKB-ARBA"/>
</dbReference>
<feature type="domain" description="Glycosyltransferase 2-like" evidence="2">
    <location>
        <begin position="4"/>
        <end position="167"/>
    </location>
</feature>
<feature type="coiled-coil region" evidence="1">
    <location>
        <begin position="293"/>
        <end position="334"/>
    </location>
</feature>
<dbReference type="RefSeq" id="WP_113961482.1">
    <property type="nucleotide sequence ID" value="NZ_QNRR01000013.1"/>
</dbReference>
<dbReference type="InterPro" id="IPR001173">
    <property type="entry name" value="Glyco_trans_2-like"/>
</dbReference>